<dbReference type="OrthoDB" id="2147978at2759"/>
<keyword evidence="3" id="KW-1185">Reference proteome</keyword>
<name>A0A8X8C0D8_POPTO</name>
<organism evidence="2 3">
    <name type="scientific">Populus tomentosa</name>
    <name type="common">Chinese white poplar</name>
    <dbReference type="NCBI Taxonomy" id="118781"/>
    <lineage>
        <taxon>Eukaryota</taxon>
        <taxon>Viridiplantae</taxon>
        <taxon>Streptophyta</taxon>
        <taxon>Embryophyta</taxon>
        <taxon>Tracheophyta</taxon>
        <taxon>Spermatophyta</taxon>
        <taxon>Magnoliopsida</taxon>
        <taxon>eudicotyledons</taxon>
        <taxon>Gunneridae</taxon>
        <taxon>Pentapetalae</taxon>
        <taxon>rosids</taxon>
        <taxon>fabids</taxon>
        <taxon>Malpighiales</taxon>
        <taxon>Salicaceae</taxon>
        <taxon>Saliceae</taxon>
        <taxon>Populus</taxon>
    </lineage>
</organism>
<evidence type="ECO:0000256" key="1">
    <source>
        <dbReference type="SAM" id="MobiDB-lite"/>
    </source>
</evidence>
<dbReference type="PANTHER" id="PTHR40637:SF1">
    <property type="entry name" value="ESSS SUBUNIT OF NADH:UBIQUINONE OXIDOREDUCTASE (COMPLEX I) PROTEIN"/>
    <property type="match status" value="1"/>
</dbReference>
<feature type="region of interest" description="Disordered" evidence="1">
    <location>
        <begin position="1"/>
        <end position="47"/>
    </location>
</feature>
<proteinExistence type="predicted"/>
<dbReference type="Proteomes" id="UP000886885">
    <property type="component" value="Chromosome 16D"/>
</dbReference>
<protein>
    <submittedName>
        <fullName evidence="2">Uncharacterized protein</fullName>
    </submittedName>
</protein>
<reference evidence="2" key="1">
    <citation type="journal article" date="2020" name="bioRxiv">
        <title>Hybrid origin of Populus tomentosa Carr. identified through genome sequencing and phylogenomic analysis.</title>
        <authorList>
            <person name="An X."/>
            <person name="Gao K."/>
            <person name="Chen Z."/>
            <person name="Li J."/>
            <person name="Yang X."/>
            <person name="Yang X."/>
            <person name="Zhou J."/>
            <person name="Guo T."/>
            <person name="Zhao T."/>
            <person name="Huang S."/>
            <person name="Miao D."/>
            <person name="Khan W.U."/>
            <person name="Rao P."/>
            <person name="Ye M."/>
            <person name="Lei B."/>
            <person name="Liao W."/>
            <person name="Wang J."/>
            <person name="Ji L."/>
            <person name="Li Y."/>
            <person name="Guo B."/>
            <person name="Mustafa N.S."/>
            <person name="Li S."/>
            <person name="Yun Q."/>
            <person name="Keller S.R."/>
            <person name="Mao J."/>
            <person name="Zhang R."/>
            <person name="Strauss S.H."/>
        </authorList>
    </citation>
    <scope>NUCLEOTIDE SEQUENCE</scope>
    <source>
        <strain evidence="2">GM15</strain>
        <tissue evidence="2">Leaf</tissue>
    </source>
</reference>
<gene>
    <name evidence="2" type="ORF">POTOM_052529</name>
</gene>
<evidence type="ECO:0000313" key="3">
    <source>
        <dbReference type="Proteomes" id="UP000886885"/>
    </source>
</evidence>
<dbReference type="AlphaFoldDB" id="A0A8X8C0D8"/>
<evidence type="ECO:0000313" key="2">
    <source>
        <dbReference type="EMBL" id="KAG6743826.1"/>
    </source>
</evidence>
<accession>A0A8X8C0D8</accession>
<dbReference type="EMBL" id="JAAWWB010000032">
    <property type="protein sequence ID" value="KAG6743826.1"/>
    <property type="molecule type" value="Genomic_DNA"/>
</dbReference>
<dbReference type="PANTHER" id="PTHR40637">
    <property type="entry name" value="ESSS SUBUNIT OF NADH:UBIQUINONE OXIDOREDUCTASE (COMPLEX I) PROTEIN"/>
    <property type="match status" value="1"/>
</dbReference>
<comment type="caution">
    <text evidence="2">The sequence shown here is derived from an EMBL/GenBank/DDBJ whole genome shotgun (WGS) entry which is preliminary data.</text>
</comment>
<sequence>MLRHRISSALRTRGGTKAGPSRWKSPGHEEQPKGHFLNRTPPPPGESRKWEDWELPCYITSFLTIVILGVGLNAKPDLTIETWAHQKALERLQMEKLGLSGSADSDTFDQLITMFEMQCGAAFHGLELLSIMSMRGFSLIVVIFSDVGIVWSNKVAALVGKVHVEGCGKTVSCRLLYPFRNLLAELLKRMATCSIFGDG</sequence>